<comment type="subcellular location">
    <subcellularLocation>
        <location evidence="1">Cell outer membrane</location>
    </subcellularLocation>
</comment>
<dbReference type="CDD" id="cd08977">
    <property type="entry name" value="SusD"/>
    <property type="match status" value="1"/>
</dbReference>
<accession>A0A3S3VW78</accession>
<dbReference type="PROSITE" id="PS51257">
    <property type="entry name" value="PROKAR_LIPOPROTEIN"/>
    <property type="match status" value="1"/>
</dbReference>
<dbReference type="RefSeq" id="WP_128531979.1">
    <property type="nucleotide sequence ID" value="NZ_SBIW01000001.1"/>
</dbReference>
<organism evidence="10 11">
    <name type="scientific">Mucilaginibacter gilvus</name>
    <dbReference type="NCBI Taxonomy" id="2305909"/>
    <lineage>
        <taxon>Bacteria</taxon>
        <taxon>Pseudomonadati</taxon>
        <taxon>Bacteroidota</taxon>
        <taxon>Sphingobacteriia</taxon>
        <taxon>Sphingobacteriales</taxon>
        <taxon>Sphingobacteriaceae</taxon>
        <taxon>Mucilaginibacter</taxon>
    </lineage>
</organism>
<feature type="domain" description="SusD-like N-terminal" evidence="9">
    <location>
        <begin position="83"/>
        <end position="221"/>
    </location>
</feature>
<evidence type="ECO:0000256" key="7">
    <source>
        <dbReference type="SAM" id="SignalP"/>
    </source>
</evidence>
<keyword evidence="5" id="KW-0998">Cell outer membrane</keyword>
<evidence type="ECO:0000256" key="3">
    <source>
        <dbReference type="ARBA" id="ARBA00022729"/>
    </source>
</evidence>
<dbReference type="InterPro" id="IPR011990">
    <property type="entry name" value="TPR-like_helical_dom_sf"/>
</dbReference>
<dbReference type="InterPro" id="IPR012944">
    <property type="entry name" value="SusD_RagB_dom"/>
</dbReference>
<dbReference type="GO" id="GO:0009279">
    <property type="term" value="C:cell outer membrane"/>
    <property type="evidence" value="ECO:0007669"/>
    <property type="project" value="UniProtKB-SubCell"/>
</dbReference>
<dbReference type="Gene3D" id="1.25.40.390">
    <property type="match status" value="1"/>
</dbReference>
<feature type="domain" description="RagB/SusD" evidence="8">
    <location>
        <begin position="264"/>
        <end position="550"/>
    </location>
</feature>
<dbReference type="Pfam" id="PF14322">
    <property type="entry name" value="SusD-like_3"/>
    <property type="match status" value="1"/>
</dbReference>
<dbReference type="EMBL" id="SBIW01000001">
    <property type="protein sequence ID" value="RWY57473.1"/>
    <property type="molecule type" value="Genomic_DNA"/>
</dbReference>
<dbReference type="AlphaFoldDB" id="A0A3S3VW78"/>
<dbReference type="InterPro" id="IPR033985">
    <property type="entry name" value="SusD-like_N"/>
</dbReference>
<gene>
    <name evidence="10" type="ORF">EPL05_02805</name>
</gene>
<evidence type="ECO:0000313" key="10">
    <source>
        <dbReference type="EMBL" id="RWY57473.1"/>
    </source>
</evidence>
<evidence type="ECO:0000256" key="1">
    <source>
        <dbReference type="ARBA" id="ARBA00004442"/>
    </source>
</evidence>
<comment type="caution">
    <text evidence="10">The sequence shown here is derived from an EMBL/GenBank/DDBJ whole genome shotgun (WGS) entry which is preliminary data.</text>
</comment>
<dbReference type="Proteomes" id="UP000286701">
    <property type="component" value="Unassembled WGS sequence"/>
</dbReference>
<feature type="region of interest" description="Disordered" evidence="6">
    <location>
        <begin position="358"/>
        <end position="380"/>
    </location>
</feature>
<feature type="signal peptide" evidence="7">
    <location>
        <begin position="1"/>
        <end position="24"/>
    </location>
</feature>
<evidence type="ECO:0000256" key="6">
    <source>
        <dbReference type="SAM" id="MobiDB-lite"/>
    </source>
</evidence>
<comment type="similarity">
    <text evidence="2">Belongs to the SusD family.</text>
</comment>
<protein>
    <submittedName>
        <fullName evidence="10">RagB/SusD family nutrient uptake outer membrane protein</fullName>
    </submittedName>
</protein>
<dbReference type="SUPFAM" id="SSF48452">
    <property type="entry name" value="TPR-like"/>
    <property type="match status" value="1"/>
</dbReference>
<dbReference type="Pfam" id="PF07980">
    <property type="entry name" value="SusD_RagB"/>
    <property type="match status" value="1"/>
</dbReference>
<keyword evidence="3 7" id="KW-0732">Signal</keyword>
<evidence type="ECO:0000256" key="2">
    <source>
        <dbReference type="ARBA" id="ARBA00006275"/>
    </source>
</evidence>
<sequence length="550" mass="61542">MKKIRNYNKTAFFIMLIVFLSACKKLDLAPANRFTETNYWTTTEKASTFLNTAYAQLYPNDWFFYNEGASDNAYNGRGDASGVASLAAGTYDASLGRVRDEWNNHYAGIKTCNIFLENVDKVTSMDAALKARMKGEARFMRAFHYFQLETWFGDVPFFEKDITLDEAKTISRTPKAQVVDFILKELDEVATALPVNTAYAPADRGRITKGAAIALKARVLLYDSRWAEVAATCEQLIGNTTNGTYGLFTSYEGLFLPQNEYNNEVILDLQYVGGAPNRSYSNFFDFAPLAVGARLNALAPTQELVDSYLMANGKKPTEAGSGYDENNPYVNRDPRLTNTIVYNLYKWKKPDGSLQTIYTKPGSDPNPDANTGRGTDEYASGAVSSPTGYYIRKYYDPTSLTNFQSGLNLIMIRYADVLLMYAEAKNELGQLDAGVWDKTIKPIRNRAGFSDAAALNFPGGAQTALRDVVRNERRSELAMEGLRVFDIRRWQTAEVVLNGWAHGAKFGPASVDNGYIRANLRSFDKSKAYLWPIPRDERNVNPNLTQNPGW</sequence>
<evidence type="ECO:0000259" key="8">
    <source>
        <dbReference type="Pfam" id="PF07980"/>
    </source>
</evidence>
<evidence type="ECO:0000259" key="9">
    <source>
        <dbReference type="Pfam" id="PF14322"/>
    </source>
</evidence>
<evidence type="ECO:0000313" key="11">
    <source>
        <dbReference type="Proteomes" id="UP000286701"/>
    </source>
</evidence>
<dbReference type="OrthoDB" id="5694214at2"/>
<keyword evidence="4" id="KW-0472">Membrane</keyword>
<name>A0A3S3VW78_9SPHI</name>
<proteinExistence type="inferred from homology"/>
<keyword evidence="11" id="KW-1185">Reference proteome</keyword>
<evidence type="ECO:0000256" key="4">
    <source>
        <dbReference type="ARBA" id="ARBA00023136"/>
    </source>
</evidence>
<evidence type="ECO:0000256" key="5">
    <source>
        <dbReference type="ARBA" id="ARBA00023237"/>
    </source>
</evidence>
<reference evidence="10 11" key="1">
    <citation type="submission" date="2019-01" db="EMBL/GenBank/DDBJ databases">
        <title>Mucilaginibacter antarcticum sp. nov., isolated from antarctic soil.</title>
        <authorList>
            <person name="Yan Y.-Q."/>
            <person name="Du Z.-J."/>
        </authorList>
    </citation>
    <scope>NUCLEOTIDE SEQUENCE [LARGE SCALE GENOMIC DNA]</scope>
    <source>
        <strain evidence="10 11">F01003</strain>
    </source>
</reference>
<feature type="chain" id="PRO_5018555512" evidence="7">
    <location>
        <begin position="25"/>
        <end position="550"/>
    </location>
</feature>